<dbReference type="Proteomes" id="UP000824540">
    <property type="component" value="Unassembled WGS sequence"/>
</dbReference>
<comment type="caution">
    <text evidence="1">The sequence shown here is derived from an EMBL/GenBank/DDBJ whole genome shotgun (WGS) entry which is preliminary data.</text>
</comment>
<keyword evidence="2" id="KW-1185">Reference proteome</keyword>
<accession>A0A8T2P7E7</accession>
<protein>
    <submittedName>
        <fullName evidence="1">Uncharacterized protein</fullName>
    </submittedName>
</protein>
<reference evidence="1" key="1">
    <citation type="thesis" date="2021" institute="BYU ScholarsArchive" country="Provo, UT, USA">
        <title>Applications of and Algorithms for Genome Assembly and Genomic Analyses with an Emphasis on Marine Teleosts.</title>
        <authorList>
            <person name="Pickett B.D."/>
        </authorList>
    </citation>
    <scope>NUCLEOTIDE SEQUENCE</scope>
    <source>
        <strain evidence="1">HI-2016</strain>
    </source>
</reference>
<dbReference type="AlphaFoldDB" id="A0A8T2P7E7"/>
<gene>
    <name evidence="1" type="ORF">JZ751_001904</name>
</gene>
<organism evidence="1 2">
    <name type="scientific">Albula glossodonta</name>
    <name type="common">roundjaw bonefish</name>
    <dbReference type="NCBI Taxonomy" id="121402"/>
    <lineage>
        <taxon>Eukaryota</taxon>
        <taxon>Metazoa</taxon>
        <taxon>Chordata</taxon>
        <taxon>Craniata</taxon>
        <taxon>Vertebrata</taxon>
        <taxon>Euteleostomi</taxon>
        <taxon>Actinopterygii</taxon>
        <taxon>Neopterygii</taxon>
        <taxon>Teleostei</taxon>
        <taxon>Albuliformes</taxon>
        <taxon>Albulidae</taxon>
        <taxon>Albula</taxon>
    </lineage>
</organism>
<evidence type="ECO:0000313" key="2">
    <source>
        <dbReference type="Proteomes" id="UP000824540"/>
    </source>
</evidence>
<evidence type="ECO:0000313" key="1">
    <source>
        <dbReference type="EMBL" id="KAG9348169.1"/>
    </source>
</evidence>
<proteinExistence type="predicted"/>
<dbReference type="EMBL" id="JAFBMS010000011">
    <property type="protein sequence ID" value="KAG9348169.1"/>
    <property type="molecule type" value="Genomic_DNA"/>
</dbReference>
<sequence length="208" mass="23014">MKAQIKCECEEICVRRGCESEVFRAQGEGISAVSSSVSTGRSLTRDADRVIGMVIEEEWCDIDWRGWEEAKCSAPTNLSVFRMGVQGVGGDMKAGAPLYLAVKQQGTSANLLPGLQQGQGVCSILTKCMRWMVRHPGLLSHDPARQIGRAVPVTLRDVFPNDFGGHRRDDPEVEDDMTIREAAEHHCFNSRMTTRSLRRCTGHEQPPA</sequence>
<name>A0A8T2P7E7_9TELE</name>